<dbReference type="EMBL" id="CP095045">
    <property type="protein sequence ID" value="UOQ58764.1"/>
    <property type="molecule type" value="Genomic_DNA"/>
</dbReference>
<sequence length="82" mass="9160">MTPTEFDWSIDRECTHGCGEAQLREQSGDRYPAFEGHMLMTANPVCTGRRGLSPPELLERSCGAAHGNVFYMHDVIRFVDSA</sequence>
<reference evidence="1 2" key="1">
    <citation type="submission" date="2022-04" db="EMBL/GenBank/DDBJ databases">
        <title>Leucobacter sp. isolated from rhizosphere of garlic.</title>
        <authorList>
            <person name="Won M."/>
            <person name="Lee C.-M."/>
            <person name="Woen H.-Y."/>
            <person name="Kwon S.-W."/>
        </authorList>
    </citation>
    <scope>NUCLEOTIDE SEQUENCE [LARGE SCALE GENOMIC DNA]</scope>
    <source>
        <strain evidence="1 2">H21R-40</strain>
    </source>
</reference>
<name>A0ABY4FRH2_9MICO</name>
<dbReference type="RefSeq" id="WP_244729882.1">
    <property type="nucleotide sequence ID" value="NZ_CP095045.1"/>
</dbReference>
<dbReference type="Proteomes" id="UP000831786">
    <property type="component" value="Chromosome"/>
</dbReference>
<keyword evidence="2" id="KW-1185">Reference proteome</keyword>
<organism evidence="1 2">
    <name type="scientific">Leucobacter allii</name>
    <dbReference type="NCBI Taxonomy" id="2932247"/>
    <lineage>
        <taxon>Bacteria</taxon>
        <taxon>Bacillati</taxon>
        <taxon>Actinomycetota</taxon>
        <taxon>Actinomycetes</taxon>
        <taxon>Micrococcales</taxon>
        <taxon>Microbacteriaceae</taxon>
        <taxon>Leucobacter</taxon>
    </lineage>
</organism>
<proteinExistence type="predicted"/>
<accession>A0ABY4FRH2</accession>
<gene>
    <name evidence="1" type="ORF">MUN78_08090</name>
</gene>
<evidence type="ECO:0000313" key="2">
    <source>
        <dbReference type="Proteomes" id="UP000831786"/>
    </source>
</evidence>
<evidence type="ECO:0000313" key="1">
    <source>
        <dbReference type="EMBL" id="UOQ58764.1"/>
    </source>
</evidence>
<protein>
    <submittedName>
        <fullName evidence="1">Uncharacterized protein</fullName>
    </submittedName>
</protein>